<dbReference type="InterPro" id="IPR008969">
    <property type="entry name" value="CarboxyPept-like_regulatory"/>
</dbReference>
<comment type="caution">
    <text evidence="6">The sequence shown here is derived from an EMBL/GenBank/DDBJ whole genome shotgun (WGS) entry which is preliminary data.</text>
</comment>
<dbReference type="SUPFAM" id="SSF56935">
    <property type="entry name" value="Porins"/>
    <property type="match status" value="1"/>
</dbReference>
<keyword evidence="4" id="KW-0732">Signal</keyword>
<protein>
    <submittedName>
        <fullName evidence="6">TonB-dependent receptor</fullName>
    </submittedName>
</protein>
<evidence type="ECO:0000256" key="3">
    <source>
        <dbReference type="ARBA" id="ARBA00023237"/>
    </source>
</evidence>
<name>A0A4U1CJI9_9SPHI</name>
<dbReference type="Gene3D" id="2.170.130.10">
    <property type="entry name" value="TonB-dependent receptor, plug domain"/>
    <property type="match status" value="1"/>
</dbReference>
<proteinExistence type="predicted"/>
<keyword evidence="3" id="KW-0998">Cell outer membrane</keyword>
<dbReference type="Pfam" id="PF14905">
    <property type="entry name" value="OMP_b-brl_3"/>
    <property type="match status" value="1"/>
</dbReference>
<feature type="domain" description="Outer membrane protein beta-barrel" evidence="5">
    <location>
        <begin position="379"/>
        <end position="779"/>
    </location>
</feature>
<dbReference type="InterPro" id="IPR037066">
    <property type="entry name" value="Plug_dom_sf"/>
</dbReference>
<dbReference type="InterPro" id="IPR036942">
    <property type="entry name" value="Beta-barrel_TonB_sf"/>
</dbReference>
<dbReference type="GO" id="GO:0009279">
    <property type="term" value="C:cell outer membrane"/>
    <property type="evidence" value="ECO:0007669"/>
    <property type="project" value="UniProtKB-SubCell"/>
</dbReference>
<sequence>MKRLIIVSCLVLITLHTYAADKGIISGKIVEQIGALPVPAAVVSLYITGTQQPLITVPTDENGLFKISSLKHGSYSLKVSYVGFSPLVINDIILTEKEYEKRLGTLKLVADQTSLNEITINAEKPLIQYAADMMTYNVESSIQSEGSTASDILKNVPMVEVDLDGNASISGKRNTRIFIDGKPSDYMTSNIADLLSVLPSDAIEKIEVMTNPPAKYSGDGEGIINIVMKKNFKIGLGGNAGASVGLEGNTSVNTNASYKSKTYSINGGASYRYNIRKNTNENYRENFFSDTTFYYNNFNDNRDSGDGGNYRVNFDWDITKKQNLHVSTNYNNNVNNNKSGAYNHYLDEDLIESSLRNQNTTGERTGHTFVFDADYDIQTDTTGGKLSAGITYNDNNNFNGRLQNTTYTPANRSSRLQENRNGITNNGLSFKLDYDRPVFKKRDHIELGLMYNFRNNNNDQLIQSFDFNTGQYVVNENLSNQFLYKEDIFAGYATYNLRGKNWGAKAGLRAELTKVDFDLSSGESYTIDPYVSLFPSFSINRNFRKRYNIGASYSVRVNRPRENSLNPQVNNTDPLNINYGNPNLLPELTHQMDISFNVYGKLWSFIPKLAYSTRKAVIERYRFVDQTGVSETTFDNVGSNTEYSLFLIGNYRPHKTISTNANFSFSQAAYKSDRNSALNRKGKNLRGRIGLSMELPFKTAFEGNVNYYNNISAQGRNKGSITTWMGARKVFLKNKLNARISISDPFGRSSNSSINEGINFRSENFYTSNTSNVTLSLNYRFTKVSKTKPIPPPATKP</sequence>
<evidence type="ECO:0000256" key="4">
    <source>
        <dbReference type="SAM" id="SignalP"/>
    </source>
</evidence>
<dbReference type="RefSeq" id="WP_136835946.1">
    <property type="nucleotide sequence ID" value="NZ_SWBQ01000002.1"/>
</dbReference>
<comment type="subcellular location">
    <subcellularLocation>
        <location evidence="1">Cell outer membrane</location>
    </subcellularLocation>
</comment>
<dbReference type="Gene3D" id="2.60.40.1120">
    <property type="entry name" value="Carboxypeptidase-like, regulatory domain"/>
    <property type="match status" value="1"/>
</dbReference>
<dbReference type="Pfam" id="PF13620">
    <property type="entry name" value="CarboxypepD_reg"/>
    <property type="match status" value="1"/>
</dbReference>
<evidence type="ECO:0000256" key="2">
    <source>
        <dbReference type="ARBA" id="ARBA00023136"/>
    </source>
</evidence>
<dbReference type="SUPFAM" id="SSF49464">
    <property type="entry name" value="Carboxypeptidase regulatory domain-like"/>
    <property type="match status" value="1"/>
</dbReference>
<reference evidence="6 7" key="1">
    <citation type="submission" date="2019-04" db="EMBL/GenBank/DDBJ databases">
        <title>Pedobacter sp. RP-3-15 sp. nov., isolated from Arctic soil.</title>
        <authorList>
            <person name="Dahal R.H."/>
            <person name="Kim D.-U."/>
        </authorList>
    </citation>
    <scope>NUCLEOTIDE SEQUENCE [LARGE SCALE GENOMIC DNA]</scope>
    <source>
        <strain evidence="6 7">RP-3-15</strain>
    </source>
</reference>
<keyword evidence="7" id="KW-1185">Reference proteome</keyword>
<evidence type="ECO:0000259" key="5">
    <source>
        <dbReference type="Pfam" id="PF14905"/>
    </source>
</evidence>
<gene>
    <name evidence="6" type="ORF">FA047_10285</name>
</gene>
<dbReference type="OrthoDB" id="606851at2"/>
<keyword evidence="2" id="KW-0472">Membrane</keyword>
<dbReference type="Proteomes" id="UP000307244">
    <property type="component" value="Unassembled WGS sequence"/>
</dbReference>
<dbReference type="AlphaFoldDB" id="A0A4U1CJI9"/>
<dbReference type="Gene3D" id="2.40.170.20">
    <property type="entry name" value="TonB-dependent receptor, beta-barrel domain"/>
    <property type="match status" value="1"/>
</dbReference>
<evidence type="ECO:0000256" key="1">
    <source>
        <dbReference type="ARBA" id="ARBA00004442"/>
    </source>
</evidence>
<accession>A0A4U1CJI9</accession>
<feature type="signal peptide" evidence="4">
    <location>
        <begin position="1"/>
        <end position="19"/>
    </location>
</feature>
<dbReference type="InterPro" id="IPR041700">
    <property type="entry name" value="OMP_b-brl_3"/>
</dbReference>
<dbReference type="EMBL" id="SWBQ01000002">
    <property type="protein sequence ID" value="TKC07617.1"/>
    <property type="molecule type" value="Genomic_DNA"/>
</dbReference>
<evidence type="ECO:0000313" key="6">
    <source>
        <dbReference type="EMBL" id="TKC07617.1"/>
    </source>
</evidence>
<organism evidence="6 7">
    <name type="scientific">Pedobacter frigoris</name>
    <dbReference type="NCBI Taxonomy" id="2571272"/>
    <lineage>
        <taxon>Bacteria</taxon>
        <taxon>Pseudomonadati</taxon>
        <taxon>Bacteroidota</taxon>
        <taxon>Sphingobacteriia</taxon>
        <taxon>Sphingobacteriales</taxon>
        <taxon>Sphingobacteriaceae</taxon>
        <taxon>Pedobacter</taxon>
    </lineage>
</organism>
<keyword evidence="6" id="KW-0675">Receptor</keyword>
<feature type="chain" id="PRO_5020923428" evidence="4">
    <location>
        <begin position="20"/>
        <end position="797"/>
    </location>
</feature>
<evidence type="ECO:0000313" key="7">
    <source>
        <dbReference type="Proteomes" id="UP000307244"/>
    </source>
</evidence>